<organism evidence="2 3">
    <name type="scientific">Burkholderia mayonis</name>
    <dbReference type="NCBI Taxonomy" id="1385591"/>
    <lineage>
        <taxon>Bacteria</taxon>
        <taxon>Pseudomonadati</taxon>
        <taxon>Pseudomonadota</taxon>
        <taxon>Betaproteobacteria</taxon>
        <taxon>Burkholderiales</taxon>
        <taxon>Burkholderiaceae</taxon>
        <taxon>Burkholderia</taxon>
        <taxon>pseudomallei group</taxon>
    </lineage>
</organism>
<evidence type="ECO:0000313" key="3">
    <source>
        <dbReference type="Proteomes" id="UP000067711"/>
    </source>
</evidence>
<feature type="region of interest" description="Disordered" evidence="1">
    <location>
        <begin position="1"/>
        <end position="37"/>
    </location>
</feature>
<sequence length="68" mass="7572">MLSVMAMSSEANGHARTMRRYAGSSARRRGAPVRSTEYGRRGRVAFDVRLLRSAHARRDVIALPCTSH</sequence>
<evidence type="ECO:0000256" key="1">
    <source>
        <dbReference type="SAM" id="MobiDB-lite"/>
    </source>
</evidence>
<dbReference type="Proteomes" id="UP000067711">
    <property type="component" value="Chromosome 2"/>
</dbReference>
<evidence type="ECO:0000313" key="2">
    <source>
        <dbReference type="EMBL" id="AOJ06479.1"/>
    </source>
</evidence>
<name>A0A1B4FS61_9BURK</name>
<dbReference type="AlphaFoldDB" id="A0A1B4FS61"/>
<dbReference type="EMBL" id="CP013388">
    <property type="protein sequence ID" value="AOJ06479.1"/>
    <property type="molecule type" value="Genomic_DNA"/>
</dbReference>
<reference evidence="2 3" key="1">
    <citation type="submission" date="2015-12" db="EMBL/GenBank/DDBJ databases">
        <title>Diversity of Burkholderia near neighbor genomes.</title>
        <authorList>
            <person name="Sahl J."/>
            <person name="Wagner D."/>
            <person name="Keim P."/>
        </authorList>
    </citation>
    <scope>NUCLEOTIDE SEQUENCE [LARGE SCALE GENOMIC DNA]</scope>
    <source>
        <strain evidence="2 3">BDU8</strain>
    </source>
</reference>
<accession>A0A1B4FS61</accession>
<gene>
    <name evidence="2" type="ORF">WS71_03400</name>
</gene>
<proteinExistence type="predicted"/>
<protein>
    <submittedName>
        <fullName evidence="2">Uncharacterized protein</fullName>
    </submittedName>
</protein>